<keyword evidence="3" id="KW-1185">Reference proteome</keyword>
<dbReference type="Gene3D" id="3.40.50.1110">
    <property type="entry name" value="SGNH hydrolase"/>
    <property type="match status" value="1"/>
</dbReference>
<dbReference type="eggNOG" id="COG2755">
    <property type="taxonomic scope" value="Bacteria"/>
</dbReference>
<feature type="chain" id="PRO_5002642178" description="SGNH/GDSL hydrolase family protein" evidence="1">
    <location>
        <begin position="19"/>
        <end position="243"/>
    </location>
</feature>
<accession>A1ZS07</accession>
<evidence type="ECO:0008006" key="4">
    <source>
        <dbReference type="Google" id="ProtNLM"/>
    </source>
</evidence>
<comment type="caution">
    <text evidence="2">The sequence shown here is derived from an EMBL/GenBank/DDBJ whole genome shotgun (WGS) entry which is preliminary data.</text>
</comment>
<dbReference type="SUPFAM" id="SSF52266">
    <property type="entry name" value="SGNH hydrolase"/>
    <property type="match status" value="1"/>
</dbReference>
<sequence length="243" mass="27402">MKRSPWLFVLVISCVACAKPSTHSRAVKPIDAPAPTILFVGNSLTYTNDLPNILKYIMGKFGKSATMISLCKPNYALEDHWNEGRVQALIKKGNIQYVIVQQGPSSQSDGKQSLVTYGKKYQTICRKVGAALGFYMVWPAKWYYPTFDGVIANYSHAAQVNQALLFPVGVVWKAYQQAYKKVKLYGADNFHPSRAGSFLAALTIFHTLYPGEGFQQMNIKDYWQWVDNRASFKAMIKLVLRLK</sequence>
<dbReference type="EMBL" id="AAWS01000029">
    <property type="protein sequence ID" value="EAY26895.1"/>
    <property type="molecule type" value="Genomic_DNA"/>
</dbReference>
<dbReference type="RefSeq" id="WP_002700196.1">
    <property type="nucleotide sequence ID" value="NZ_AAWS01000029.1"/>
</dbReference>
<evidence type="ECO:0000256" key="1">
    <source>
        <dbReference type="SAM" id="SignalP"/>
    </source>
</evidence>
<evidence type="ECO:0000313" key="2">
    <source>
        <dbReference type="EMBL" id="EAY26895.1"/>
    </source>
</evidence>
<name>A1ZS07_MICM2</name>
<dbReference type="GO" id="GO:0016788">
    <property type="term" value="F:hydrolase activity, acting on ester bonds"/>
    <property type="evidence" value="ECO:0007669"/>
    <property type="project" value="UniProtKB-ARBA"/>
</dbReference>
<protein>
    <recommendedName>
        <fullName evidence="4">SGNH/GDSL hydrolase family protein</fullName>
    </recommendedName>
</protein>
<reference evidence="2 3" key="1">
    <citation type="submission" date="2007-01" db="EMBL/GenBank/DDBJ databases">
        <authorList>
            <person name="Haygood M."/>
            <person name="Podell S."/>
            <person name="Anderson C."/>
            <person name="Hopkinson B."/>
            <person name="Roe K."/>
            <person name="Barbeau K."/>
            <person name="Gaasterland T."/>
            <person name="Ferriera S."/>
            <person name="Johnson J."/>
            <person name="Kravitz S."/>
            <person name="Beeson K."/>
            <person name="Sutton G."/>
            <person name="Rogers Y.-H."/>
            <person name="Friedman R."/>
            <person name="Frazier M."/>
            <person name="Venter J.C."/>
        </authorList>
    </citation>
    <scope>NUCLEOTIDE SEQUENCE [LARGE SCALE GENOMIC DNA]</scope>
    <source>
        <strain evidence="2 3">ATCC 23134</strain>
    </source>
</reference>
<gene>
    <name evidence="2" type="ORF">M23134_04845</name>
</gene>
<feature type="signal peptide" evidence="1">
    <location>
        <begin position="1"/>
        <end position="18"/>
    </location>
</feature>
<dbReference type="OrthoDB" id="7443339at2"/>
<dbReference type="AlphaFoldDB" id="A1ZS07"/>
<keyword evidence="1" id="KW-0732">Signal</keyword>
<organism evidence="2 3">
    <name type="scientific">Microscilla marina ATCC 23134</name>
    <dbReference type="NCBI Taxonomy" id="313606"/>
    <lineage>
        <taxon>Bacteria</taxon>
        <taxon>Pseudomonadati</taxon>
        <taxon>Bacteroidota</taxon>
        <taxon>Cytophagia</taxon>
        <taxon>Cytophagales</taxon>
        <taxon>Microscillaceae</taxon>
        <taxon>Microscilla</taxon>
    </lineage>
</organism>
<dbReference type="Proteomes" id="UP000004095">
    <property type="component" value="Unassembled WGS sequence"/>
</dbReference>
<evidence type="ECO:0000313" key="3">
    <source>
        <dbReference type="Proteomes" id="UP000004095"/>
    </source>
</evidence>
<proteinExistence type="predicted"/>
<dbReference type="InterPro" id="IPR036514">
    <property type="entry name" value="SGNH_hydro_sf"/>
</dbReference>